<dbReference type="Gene3D" id="3.20.100.10">
    <property type="entry name" value="mRNA triphosphatase Cet1-like"/>
    <property type="match status" value="1"/>
</dbReference>
<dbReference type="PANTHER" id="PTHR28118:SF1">
    <property type="entry name" value="POLYNUCLEOTIDE 5'-TRIPHOSPHATASE CTL1-RELATED"/>
    <property type="match status" value="1"/>
</dbReference>
<feature type="compositionally biased region" description="Polar residues" evidence="9">
    <location>
        <begin position="124"/>
        <end position="136"/>
    </location>
</feature>
<reference evidence="11" key="1">
    <citation type="submission" date="2023-03" db="EMBL/GenBank/DDBJ databases">
        <title>Complete genome of Cladonia borealis.</title>
        <authorList>
            <person name="Park H."/>
        </authorList>
    </citation>
    <scope>NUCLEOTIDE SEQUENCE</scope>
    <source>
        <strain evidence="11">ANT050790</strain>
    </source>
</reference>
<comment type="caution">
    <text evidence="11">The sequence shown here is derived from an EMBL/GenBank/DDBJ whole genome shotgun (WGS) entry which is preliminary data.</text>
</comment>
<dbReference type="InterPro" id="IPR040343">
    <property type="entry name" value="Cet1/Ctl1"/>
</dbReference>
<evidence type="ECO:0000256" key="9">
    <source>
        <dbReference type="SAM" id="MobiDB-lite"/>
    </source>
</evidence>
<dbReference type="CDD" id="cd07470">
    <property type="entry name" value="CYTH-like_mRNA_RTPase"/>
    <property type="match status" value="1"/>
</dbReference>
<evidence type="ECO:0000256" key="6">
    <source>
        <dbReference type="ARBA" id="ARBA00023242"/>
    </source>
</evidence>
<accession>A0AA39R9P8</accession>
<dbReference type="GO" id="GO:0031533">
    <property type="term" value="C:mRNA capping enzyme complex"/>
    <property type="evidence" value="ECO:0007669"/>
    <property type="project" value="UniProtKB-UniRule"/>
</dbReference>
<comment type="function">
    <text evidence="8">First step of mRNA capping. Converts the 5'-triphosphate end of a nascent mRNA chain into a diphosphate end.</text>
</comment>
<evidence type="ECO:0000256" key="1">
    <source>
        <dbReference type="ARBA" id="ARBA00001946"/>
    </source>
</evidence>
<dbReference type="InterPro" id="IPR004206">
    <property type="entry name" value="mRNA_triPase_Cet1"/>
</dbReference>
<evidence type="ECO:0000313" key="12">
    <source>
        <dbReference type="Proteomes" id="UP001166286"/>
    </source>
</evidence>
<evidence type="ECO:0000256" key="8">
    <source>
        <dbReference type="RuleBase" id="RU367053"/>
    </source>
</evidence>
<dbReference type="GO" id="GO:0006370">
    <property type="term" value="P:7-methylguanosine mRNA capping"/>
    <property type="evidence" value="ECO:0007669"/>
    <property type="project" value="UniProtKB-UniRule"/>
</dbReference>
<dbReference type="SUPFAM" id="SSF55154">
    <property type="entry name" value="CYTH-like phosphatases"/>
    <property type="match status" value="1"/>
</dbReference>
<feature type="region of interest" description="Disordered" evidence="9">
    <location>
        <begin position="374"/>
        <end position="453"/>
    </location>
</feature>
<comment type="cofactor">
    <cofactor evidence="1 8">
        <name>Mg(2+)</name>
        <dbReference type="ChEBI" id="CHEBI:18420"/>
    </cofactor>
</comment>
<keyword evidence="6 8" id="KW-0539">Nucleus</keyword>
<dbReference type="Proteomes" id="UP001166286">
    <property type="component" value="Unassembled WGS sequence"/>
</dbReference>
<evidence type="ECO:0000256" key="4">
    <source>
        <dbReference type="ARBA" id="ARBA00022664"/>
    </source>
</evidence>
<evidence type="ECO:0000256" key="2">
    <source>
        <dbReference type="ARBA" id="ARBA00004123"/>
    </source>
</evidence>
<feature type="region of interest" description="Disordered" evidence="9">
    <location>
        <begin position="1"/>
        <end position="345"/>
    </location>
</feature>
<evidence type="ECO:0000313" key="11">
    <source>
        <dbReference type="EMBL" id="KAK0516380.1"/>
    </source>
</evidence>
<proteinExistence type="inferred from homology"/>
<dbReference type="EMBL" id="JAFEKC020000002">
    <property type="protein sequence ID" value="KAK0516380.1"/>
    <property type="molecule type" value="Genomic_DNA"/>
</dbReference>
<feature type="compositionally biased region" description="Polar residues" evidence="9">
    <location>
        <begin position="433"/>
        <end position="450"/>
    </location>
</feature>
<dbReference type="Pfam" id="PF02940">
    <property type="entry name" value="mRNA_triPase"/>
    <property type="match status" value="1"/>
</dbReference>
<comment type="subcellular location">
    <subcellularLocation>
        <location evidence="2 8">Nucleus</location>
    </subcellularLocation>
</comment>
<evidence type="ECO:0000259" key="10">
    <source>
        <dbReference type="Pfam" id="PF02940"/>
    </source>
</evidence>
<sequence>MDIRSIIDSEDTPPPRRPSASTSVNQDYRPIPPRPPTAYEAQQPIYDNRREVRPPQPSPLQTHGKGDLQYPNGPVHNTIENTSPWRHSSSVGSNSGPYAPPQSVSQSPIRGHPPPQYTQRENHSASAAASTRSFGHSTPLSQTPTSSTPGSAGAYSNFPRPTSSHSIPTPSSAQYPPNVLRESPQPSHMRIISQSQPSQQYMSQPGTPLGPPSTFRPPSFNPVRESPGTHDRQRNLSGGSFSQPQSATPSPATAGSPQIYREQRSQSSIHGYSGSREREKSLSVSPKTRLPSLPSMDRREPLEAIPNQAPPWAGHAAPAKRKAEREPSDVVMIEPPRLNRTPSRVTSLGVNGLLNAGPSDEAQQRVACQQQVERPLTKAPDYRSSASTQFQVNERPPAYQSQSSFNHLSGLLPSTPSTASIQNPGTIRPATPPTSDRNSKISSQITSNREPSMPAMIEAPTAHHELNESPSQSVKKVASWKMAANAQATQSIKAEGMRIKAEGIGIKAEGVGIKAEGVGIKAEGIGAPDNGLEKSSEPVKKKIRLGDSPKESVLPSIEKPSVRAASQSTKTKPPRISRWQDVPVYAQSVRGPKRTAELFALSLQRRGTEQRVLPPNQMLNKAPLPQTPSQVNGVPNATNHTPPVNGVRMPVAQPALANTGPLGPWEPSILNIIPSEELTRVISDWLFEHVVLREDVGVGPAGGAADQGAVLEIEAKIGQLMDKNTNDRIRIPVLNECVVSHADPNLKIAFKSSMTEAQHRTLNQFLNKALVDSKQPPKAASGIPPKPRIPMSYKHTYETDTFYELSQAGALQLPRSIASGVQYNPRAANKPKVRITTDQKTGKEIAKIIKARVADIDVYSPRTAFDWRVSVNVEMNFDGDMRGLVETDRRDGKKADRNKDRMSYKHLAYQVDLTQVTPADATSKTDKEHELEIEVSSEDVRRQGLLAKSGQISQYEDLIRGFVDNVRVLARHCQP</sequence>
<evidence type="ECO:0000256" key="7">
    <source>
        <dbReference type="ARBA" id="ARBA00047740"/>
    </source>
</evidence>
<organism evidence="11 12">
    <name type="scientific">Cladonia borealis</name>
    <dbReference type="NCBI Taxonomy" id="184061"/>
    <lineage>
        <taxon>Eukaryota</taxon>
        <taxon>Fungi</taxon>
        <taxon>Dikarya</taxon>
        <taxon>Ascomycota</taxon>
        <taxon>Pezizomycotina</taxon>
        <taxon>Lecanoromycetes</taxon>
        <taxon>OSLEUM clade</taxon>
        <taxon>Lecanoromycetidae</taxon>
        <taxon>Lecanorales</taxon>
        <taxon>Lecanorineae</taxon>
        <taxon>Cladoniaceae</taxon>
        <taxon>Cladonia</taxon>
    </lineage>
</organism>
<dbReference type="PANTHER" id="PTHR28118">
    <property type="entry name" value="POLYNUCLEOTIDE 5'-TRIPHOSPHATASE-RELATED"/>
    <property type="match status" value="1"/>
</dbReference>
<name>A0AA39R9P8_9LECA</name>
<keyword evidence="12" id="KW-1185">Reference proteome</keyword>
<protein>
    <recommendedName>
        <fullName evidence="8">mRNA-capping enzyme subunit beta</fullName>
        <ecNumber evidence="8">3.6.1.74</ecNumber>
    </recommendedName>
    <alternativeName>
        <fullName evidence="8">mRNA 5'-phosphatase</fullName>
    </alternativeName>
    <alternativeName>
        <fullName evidence="8">mRNA 5'-triphosphate monophosphatase</fullName>
    </alternativeName>
</protein>
<dbReference type="GO" id="GO:0140818">
    <property type="term" value="F:mRNA 5'-triphosphate monophosphatase activity"/>
    <property type="evidence" value="ECO:0007669"/>
    <property type="project" value="UniProtKB-EC"/>
</dbReference>
<keyword evidence="5 8" id="KW-0378">Hydrolase</keyword>
<feature type="compositionally biased region" description="Low complexity" evidence="9">
    <location>
        <begin position="159"/>
        <end position="172"/>
    </location>
</feature>
<comment type="similarity">
    <text evidence="3 8">Belongs to the fungal TPase family.</text>
</comment>
<feature type="compositionally biased region" description="Low complexity" evidence="9">
    <location>
        <begin position="137"/>
        <end position="149"/>
    </location>
</feature>
<evidence type="ECO:0000256" key="5">
    <source>
        <dbReference type="ARBA" id="ARBA00022801"/>
    </source>
</evidence>
<feature type="region of interest" description="Disordered" evidence="9">
    <location>
        <begin position="546"/>
        <end position="575"/>
    </location>
</feature>
<keyword evidence="4 8" id="KW-0507">mRNA processing</keyword>
<dbReference type="InterPro" id="IPR033469">
    <property type="entry name" value="CYTH-like_dom_sf"/>
</dbReference>
<comment type="catalytic activity">
    <reaction evidence="7">
        <text>a 5'-end triphospho-ribonucleoside in mRNA + H2O = a 5'-end diphospho-ribonucleoside in mRNA + phosphate + H(+)</text>
        <dbReference type="Rhea" id="RHEA:67004"/>
        <dbReference type="Rhea" id="RHEA-COMP:17164"/>
        <dbReference type="Rhea" id="RHEA-COMP:17165"/>
        <dbReference type="ChEBI" id="CHEBI:15377"/>
        <dbReference type="ChEBI" id="CHEBI:15378"/>
        <dbReference type="ChEBI" id="CHEBI:43474"/>
        <dbReference type="ChEBI" id="CHEBI:167616"/>
        <dbReference type="ChEBI" id="CHEBI:167618"/>
        <dbReference type="EC" id="3.6.1.74"/>
    </reaction>
    <physiologicalReaction direction="left-to-right" evidence="7">
        <dbReference type="Rhea" id="RHEA:67005"/>
    </physiologicalReaction>
</comment>
<gene>
    <name evidence="11" type="ORF">JMJ35_000983</name>
</gene>
<feature type="domain" description="mRNA triphosphatase Cet1-like" evidence="10">
    <location>
        <begin position="676"/>
        <end position="935"/>
    </location>
</feature>
<evidence type="ECO:0000256" key="3">
    <source>
        <dbReference type="ARBA" id="ARBA00006345"/>
    </source>
</evidence>
<dbReference type="InterPro" id="IPR037009">
    <property type="entry name" value="mRNA_triPase_Cet1_sf"/>
</dbReference>
<feature type="compositionally biased region" description="Polar residues" evidence="9">
    <location>
        <begin position="235"/>
        <end position="256"/>
    </location>
</feature>
<keyword evidence="8" id="KW-0506">mRNA capping</keyword>
<feature type="compositionally biased region" description="Low complexity" evidence="9">
    <location>
        <begin position="193"/>
        <end position="205"/>
    </location>
</feature>
<dbReference type="AlphaFoldDB" id="A0AA39R9P8"/>
<comment type="subunit">
    <text evidence="8">Heterodimer. The mRNA-capping enzyme is composed of two separate chains alpha and beta, respectively a mRNA guanylyltransferase and an mRNA 5'-triphosphate monophosphatase.</text>
</comment>
<feature type="compositionally biased region" description="Polar residues" evidence="9">
    <location>
        <begin position="399"/>
        <end position="425"/>
    </location>
</feature>
<dbReference type="GO" id="GO:0004651">
    <property type="term" value="F:polynucleotide 5'-phosphatase activity"/>
    <property type="evidence" value="ECO:0007669"/>
    <property type="project" value="UniProtKB-UniRule"/>
</dbReference>
<feature type="compositionally biased region" description="Polar residues" evidence="9">
    <location>
        <begin position="78"/>
        <end position="108"/>
    </location>
</feature>
<dbReference type="EC" id="3.6.1.74" evidence="8"/>